<gene>
    <name evidence="1" type="ORF">GCM10009639_14950</name>
</gene>
<dbReference type="Proteomes" id="UP001499863">
    <property type="component" value="Unassembled WGS sequence"/>
</dbReference>
<name>A0ABN1XRQ0_9ACTN</name>
<evidence type="ECO:0000313" key="2">
    <source>
        <dbReference type="Proteomes" id="UP001499863"/>
    </source>
</evidence>
<protein>
    <submittedName>
        <fullName evidence="1">Uncharacterized protein</fullName>
    </submittedName>
</protein>
<dbReference type="RefSeq" id="WP_344329824.1">
    <property type="nucleotide sequence ID" value="NZ_BAAAKJ010000070.1"/>
</dbReference>
<evidence type="ECO:0000313" key="1">
    <source>
        <dbReference type="EMBL" id="GAA1388441.1"/>
    </source>
</evidence>
<dbReference type="EMBL" id="BAAAKJ010000070">
    <property type="protein sequence ID" value="GAA1388441.1"/>
    <property type="molecule type" value="Genomic_DNA"/>
</dbReference>
<accession>A0ABN1XRQ0</accession>
<reference evidence="1 2" key="1">
    <citation type="journal article" date="2019" name="Int. J. Syst. Evol. Microbiol.">
        <title>The Global Catalogue of Microorganisms (GCM) 10K type strain sequencing project: providing services to taxonomists for standard genome sequencing and annotation.</title>
        <authorList>
            <consortium name="The Broad Institute Genomics Platform"/>
            <consortium name="The Broad Institute Genome Sequencing Center for Infectious Disease"/>
            <person name="Wu L."/>
            <person name="Ma J."/>
        </authorList>
    </citation>
    <scope>NUCLEOTIDE SEQUENCE [LARGE SCALE GENOMIC DNA]</scope>
    <source>
        <strain evidence="1 2">JCM 12393</strain>
    </source>
</reference>
<sequence>MHGLRLQPLPALVAHHLLQVTVDHSAYGARFRFPPLTRLDFAPAARPRLQLAD</sequence>
<organism evidence="1 2">
    <name type="scientific">Kitasatospora putterlickiae</name>
    <dbReference type="NCBI Taxonomy" id="221725"/>
    <lineage>
        <taxon>Bacteria</taxon>
        <taxon>Bacillati</taxon>
        <taxon>Actinomycetota</taxon>
        <taxon>Actinomycetes</taxon>
        <taxon>Kitasatosporales</taxon>
        <taxon>Streptomycetaceae</taxon>
        <taxon>Kitasatospora</taxon>
    </lineage>
</organism>
<comment type="caution">
    <text evidence="1">The sequence shown here is derived from an EMBL/GenBank/DDBJ whole genome shotgun (WGS) entry which is preliminary data.</text>
</comment>
<keyword evidence="2" id="KW-1185">Reference proteome</keyword>
<proteinExistence type="predicted"/>